<reference evidence="2" key="1">
    <citation type="journal article" date="2019" name="Int. J. Syst. Evol. Microbiol.">
        <title>The Global Catalogue of Microorganisms (GCM) 10K type strain sequencing project: providing services to taxonomists for standard genome sequencing and annotation.</title>
        <authorList>
            <consortium name="The Broad Institute Genomics Platform"/>
            <consortium name="The Broad Institute Genome Sequencing Center for Infectious Disease"/>
            <person name="Wu L."/>
            <person name="Ma J."/>
        </authorList>
    </citation>
    <scope>NUCLEOTIDE SEQUENCE [LARGE SCALE GENOMIC DNA]</scope>
    <source>
        <strain evidence="2">CG52</strain>
    </source>
</reference>
<gene>
    <name evidence="1" type="ORF">ACFSE1_14885</name>
</gene>
<dbReference type="RefSeq" id="WP_377402967.1">
    <property type="nucleotide sequence ID" value="NZ_JBHUEQ010000026.1"/>
</dbReference>
<dbReference type="EMBL" id="JBHUEQ010000026">
    <property type="protein sequence ID" value="MFD1746758.1"/>
    <property type="molecule type" value="Genomic_DNA"/>
</dbReference>
<comment type="caution">
    <text evidence="1">The sequence shown here is derived from an EMBL/GenBank/DDBJ whole genome shotgun (WGS) entry which is preliminary data.</text>
</comment>
<evidence type="ECO:0000313" key="2">
    <source>
        <dbReference type="Proteomes" id="UP001597322"/>
    </source>
</evidence>
<protein>
    <submittedName>
        <fullName evidence="1">Uncharacterized protein</fullName>
    </submittedName>
</protein>
<evidence type="ECO:0000313" key="1">
    <source>
        <dbReference type="EMBL" id="MFD1746758.1"/>
    </source>
</evidence>
<accession>A0ABW4M852</accession>
<proteinExistence type="predicted"/>
<keyword evidence="2" id="KW-1185">Reference proteome</keyword>
<name>A0ABW4M852_9HYPH</name>
<organism evidence="1 2">
    <name type="scientific">Rhizobium helianthi</name>
    <dbReference type="NCBI Taxonomy" id="1132695"/>
    <lineage>
        <taxon>Bacteria</taxon>
        <taxon>Pseudomonadati</taxon>
        <taxon>Pseudomonadota</taxon>
        <taxon>Alphaproteobacteria</taxon>
        <taxon>Hyphomicrobiales</taxon>
        <taxon>Rhizobiaceae</taxon>
        <taxon>Rhizobium/Agrobacterium group</taxon>
        <taxon>Rhizobium</taxon>
    </lineage>
</organism>
<dbReference type="Proteomes" id="UP001597322">
    <property type="component" value="Unassembled WGS sequence"/>
</dbReference>
<sequence length="64" mass="7278">MQISSETTVIEPQELSFLKDVFNDALKRRGMDNDPTAASNLAAQIIELYQTGVRDPQELNERLR</sequence>